<accession>A0A158ID71</accession>
<feature type="compositionally biased region" description="Low complexity" evidence="1">
    <location>
        <begin position="76"/>
        <end position="86"/>
    </location>
</feature>
<protein>
    <submittedName>
        <fullName evidence="2">Uncharacterized protein</fullName>
    </submittedName>
</protein>
<dbReference type="Proteomes" id="UP000054683">
    <property type="component" value="Unassembled WGS sequence"/>
</dbReference>
<feature type="compositionally biased region" description="Basic and acidic residues" evidence="1">
    <location>
        <begin position="235"/>
        <end position="248"/>
    </location>
</feature>
<dbReference type="EMBL" id="FCOK02000047">
    <property type="protein sequence ID" value="SAL53940.1"/>
    <property type="molecule type" value="Genomic_DNA"/>
</dbReference>
<sequence length="355" mass="40059">MQIQRRNDPVSRQAHAILSIKPSARVFAKQAFLQKSDIAPKTDTQQADIQNRELSGSPTSPHETPQNEPVTKKTEQSAQSQAETQSGANYAHEPFDEETVLPLLRNDVAEICKAGDELKTEETAYSNKTQELAIKALAKILGLRHKYFNPIADDTVAIDTLKDELYKQCERKRKSEATHEFHLFSMIFRKKDRRQASADTKVLKRAHAEGQTEESFAAWVKKNRSLSDIVKKVNKDEREAQETKEQRKQAQRAAKGKAKALFDAALEASWMHMGRYGRDELPESMIDLIPNAGFWRPIAIKYDGEKVIFYSLQKDSNYNELNGHKIENIEPESDADGDDIADGSISNKADESVTA</sequence>
<feature type="region of interest" description="Disordered" evidence="1">
    <location>
        <begin position="33"/>
        <end position="92"/>
    </location>
</feature>
<evidence type="ECO:0000256" key="1">
    <source>
        <dbReference type="SAM" id="MobiDB-lite"/>
    </source>
</evidence>
<feature type="region of interest" description="Disordered" evidence="1">
    <location>
        <begin position="235"/>
        <end position="254"/>
    </location>
</feature>
<dbReference type="AlphaFoldDB" id="A0A158ID71"/>
<feature type="region of interest" description="Disordered" evidence="1">
    <location>
        <begin position="323"/>
        <end position="355"/>
    </location>
</feature>
<dbReference type="RefSeq" id="WP_062090057.1">
    <property type="nucleotide sequence ID" value="NZ_FCOK02000047.1"/>
</dbReference>
<organism evidence="2 3">
    <name type="scientific">Caballeronia udeis</name>
    <dbReference type="NCBI Taxonomy" id="1232866"/>
    <lineage>
        <taxon>Bacteria</taxon>
        <taxon>Pseudomonadati</taxon>
        <taxon>Pseudomonadota</taxon>
        <taxon>Betaproteobacteria</taxon>
        <taxon>Burkholderiales</taxon>
        <taxon>Burkholderiaceae</taxon>
        <taxon>Caballeronia</taxon>
    </lineage>
</organism>
<feature type="compositionally biased region" description="Polar residues" evidence="1">
    <location>
        <begin position="42"/>
        <end position="69"/>
    </location>
</feature>
<name>A0A158ID71_9BURK</name>
<reference evidence="2 3" key="1">
    <citation type="submission" date="2016-01" db="EMBL/GenBank/DDBJ databases">
        <authorList>
            <person name="Oliw E.H."/>
        </authorList>
    </citation>
    <scope>NUCLEOTIDE SEQUENCE [LARGE SCALE GENOMIC DNA]</scope>
    <source>
        <strain evidence="2">LMG 27134</strain>
    </source>
</reference>
<dbReference type="OrthoDB" id="10014052at2"/>
<evidence type="ECO:0000313" key="2">
    <source>
        <dbReference type="EMBL" id="SAL53940.1"/>
    </source>
</evidence>
<evidence type="ECO:0000313" key="3">
    <source>
        <dbReference type="Proteomes" id="UP000054683"/>
    </source>
</evidence>
<proteinExistence type="predicted"/>
<feature type="compositionally biased region" description="Acidic residues" evidence="1">
    <location>
        <begin position="329"/>
        <end position="341"/>
    </location>
</feature>
<gene>
    <name evidence="2" type="ORF">AWB69_05708</name>
</gene>